<dbReference type="EMBL" id="AYUF01000364">
    <property type="protein sequence ID" value="ETK02385.1"/>
    <property type="molecule type" value="Genomic_DNA"/>
</dbReference>
<protein>
    <recommendedName>
        <fullName evidence="4">DUF3408 domain-containing protein</fullName>
    </recommendedName>
</protein>
<evidence type="ECO:0008006" key="4">
    <source>
        <dbReference type="Google" id="ProtNLM"/>
    </source>
</evidence>
<organism evidence="2 3">
    <name type="scientific">Tannerella sp. oral taxon BU063 isolate Cell 2</name>
    <dbReference type="NCBI Taxonomy" id="1411148"/>
    <lineage>
        <taxon>Bacteria</taxon>
        <taxon>Pseudomonadati</taxon>
        <taxon>Bacteroidota</taxon>
        <taxon>Bacteroidia</taxon>
        <taxon>Bacteroidales</taxon>
        <taxon>Tannerellaceae</taxon>
        <taxon>Tannerella</taxon>
    </lineage>
</organism>
<evidence type="ECO:0000313" key="2">
    <source>
        <dbReference type="EMBL" id="ETK02385.1"/>
    </source>
</evidence>
<dbReference type="AlphaFoldDB" id="W2C5G0"/>
<accession>W2C5G0</accession>
<gene>
    <name evidence="2" type="ORF">N425_04615</name>
</gene>
<proteinExistence type="predicted"/>
<feature type="region of interest" description="Disordered" evidence="1">
    <location>
        <begin position="1"/>
        <end position="43"/>
    </location>
</feature>
<dbReference type="InterPro" id="IPR021823">
    <property type="entry name" value="DUF3408"/>
</dbReference>
<dbReference type="Pfam" id="PF11888">
    <property type="entry name" value="DUF3408"/>
    <property type="match status" value="1"/>
</dbReference>
<feature type="compositionally biased region" description="Basic and acidic residues" evidence="1">
    <location>
        <begin position="1"/>
        <end position="14"/>
    </location>
</feature>
<sequence>MKEKDTNKADREFLDVYLGETHPQEAEPSGQSVHAESAPTPKRISAKMKRGTLEAYKQTFLVPAKLTDRRAVYLSRATQERADFVVRRLGDRGANLSSFVECIVRAHLGDYADEIEEWRKL</sequence>
<reference evidence="2 3" key="1">
    <citation type="submission" date="2013-11" db="EMBL/GenBank/DDBJ databases">
        <title>Single cell genomics of uncultured Tannerella BU063 (oral taxon 286).</title>
        <authorList>
            <person name="Beall C.J."/>
            <person name="Campbell A.G."/>
            <person name="Griffen A.L."/>
            <person name="Podar M."/>
            <person name="Leys E.J."/>
        </authorList>
    </citation>
    <scope>NUCLEOTIDE SEQUENCE [LARGE SCALE GENOMIC DNA]</scope>
    <source>
        <strain evidence="2">Cell 2</strain>
    </source>
</reference>
<evidence type="ECO:0000256" key="1">
    <source>
        <dbReference type="SAM" id="MobiDB-lite"/>
    </source>
</evidence>
<comment type="caution">
    <text evidence="2">The sequence shown here is derived from an EMBL/GenBank/DDBJ whole genome shotgun (WGS) entry which is preliminary data.</text>
</comment>
<name>W2C5G0_9BACT</name>
<evidence type="ECO:0000313" key="3">
    <source>
        <dbReference type="Proteomes" id="UP000018837"/>
    </source>
</evidence>
<dbReference type="Proteomes" id="UP000018837">
    <property type="component" value="Unassembled WGS sequence"/>
</dbReference>
<dbReference type="PATRIC" id="fig|1411148.3.peg.641"/>